<dbReference type="GO" id="GO:0006352">
    <property type="term" value="P:DNA-templated transcription initiation"/>
    <property type="evidence" value="ECO:0007669"/>
    <property type="project" value="InterPro"/>
</dbReference>
<dbReference type="InterPro" id="IPR007630">
    <property type="entry name" value="RNA_pol_sigma70_r4"/>
</dbReference>
<keyword evidence="4" id="KW-0238">DNA-binding</keyword>
<evidence type="ECO:0000256" key="2">
    <source>
        <dbReference type="ARBA" id="ARBA00023015"/>
    </source>
</evidence>
<gene>
    <name evidence="9" type="ORF">G4Y79_22275</name>
</gene>
<keyword evidence="2" id="KW-0805">Transcription regulation</keyword>
<evidence type="ECO:0000256" key="5">
    <source>
        <dbReference type="ARBA" id="ARBA00023163"/>
    </source>
</evidence>
<evidence type="ECO:0000256" key="6">
    <source>
        <dbReference type="SAM" id="MobiDB-lite"/>
    </source>
</evidence>
<dbReference type="InterPro" id="IPR013324">
    <property type="entry name" value="RNA_pol_sigma_r3/r4-like"/>
</dbReference>
<dbReference type="InterPro" id="IPR014284">
    <property type="entry name" value="RNA_pol_sigma-70_dom"/>
</dbReference>
<evidence type="ECO:0000256" key="4">
    <source>
        <dbReference type="ARBA" id="ARBA00023125"/>
    </source>
</evidence>
<evidence type="ECO:0000256" key="1">
    <source>
        <dbReference type="ARBA" id="ARBA00010641"/>
    </source>
</evidence>
<comment type="similarity">
    <text evidence="1">Belongs to the sigma-70 factor family. ECF subfamily.</text>
</comment>
<dbReference type="AlphaFoldDB" id="A0A7S8IEZ6"/>
<dbReference type="PANTHER" id="PTHR43133">
    <property type="entry name" value="RNA POLYMERASE ECF-TYPE SIGMA FACTO"/>
    <property type="match status" value="1"/>
</dbReference>
<dbReference type="InterPro" id="IPR036388">
    <property type="entry name" value="WH-like_DNA-bd_sf"/>
</dbReference>
<dbReference type="Proteomes" id="UP000594468">
    <property type="component" value="Chromosome"/>
</dbReference>
<dbReference type="Gene3D" id="1.10.1740.10">
    <property type="match status" value="1"/>
</dbReference>
<accession>A0A7S8IEZ6</accession>
<evidence type="ECO:0000313" key="9">
    <source>
        <dbReference type="EMBL" id="QPC82378.1"/>
    </source>
</evidence>
<evidence type="ECO:0000256" key="3">
    <source>
        <dbReference type="ARBA" id="ARBA00023082"/>
    </source>
</evidence>
<evidence type="ECO:0000313" key="10">
    <source>
        <dbReference type="Proteomes" id="UP000594468"/>
    </source>
</evidence>
<dbReference type="RefSeq" id="WP_195170447.1">
    <property type="nucleotide sequence ID" value="NZ_CP062983.1"/>
</dbReference>
<dbReference type="PANTHER" id="PTHR43133:SF57">
    <property type="entry name" value="RNA POLYMERASE SIGMA-70 FACTOR"/>
    <property type="match status" value="1"/>
</dbReference>
<feature type="region of interest" description="Disordered" evidence="6">
    <location>
        <begin position="185"/>
        <end position="213"/>
    </location>
</feature>
<dbReference type="GO" id="GO:0016987">
    <property type="term" value="F:sigma factor activity"/>
    <property type="evidence" value="ECO:0007669"/>
    <property type="project" value="UniProtKB-KW"/>
</dbReference>
<dbReference type="GO" id="GO:0003677">
    <property type="term" value="F:DNA binding"/>
    <property type="evidence" value="ECO:0007669"/>
    <property type="project" value="UniProtKB-KW"/>
</dbReference>
<dbReference type="NCBIfam" id="TIGR02937">
    <property type="entry name" value="sigma70-ECF"/>
    <property type="match status" value="1"/>
</dbReference>
<keyword evidence="5" id="KW-0804">Transcription</keyword>
<evidence type="ECO:0000259" key="8">
    <source>
        <dbReference type="Pfam" id="PF04545"/>
    </source>
</evidence>
<reference evidence="9 10" key="1">
    <citation type="submission" date="2020-02" db="EMBL/GenBank/DDBJ databases">
        <authorList>
            <person name="Zheng R.K."/>
            <person name="Sun C.M."/>
        </authorList>
    </citation>
    <scope>NUCLEOTIDE SEQUENCE [LARGE SCALE GENOMIC DNA]</scope>
    <source>
        <strain evidence="10">rifampicinis</strain>
    </source>
</reference>
<dbReference type="Pfam" id="PF04545">
    <property type="entry name" value="Sigma70_r4"/>
    <property type="match status" value="1"/>
</dbReference>
<dbReference type="EMBL" id="CP062983">
    <property type="protein sequence ID" value="QPC82378.1"/>
    <property type="molecule type" value="Genomic_DNA"/>
</dbReference>
<dbReference type="InterPro" id="IPR007627">
    <property type="entry name" value="RNA_pol_sigma70_r2"/>
</dbReference>
<name>A0A7S8IEZ6_9CHLR</name>
<feature type="compositionally biased region" description="Basic and acidic residues" evidence="6">
    <location>
        <begin position="188"/>
        <end position="202"/>
    </location>
</feature>
<dbReference type="Gene3D" id="1.10.10.10">
    <property type="entry name" value="Winged helix-like DNA-binding domain superfamily/Winged helix DNA-binding domain"/>
    <property type="match status" value="1"/>
</dbReference>
<evidence type="ECO:0000259" key="7">
    <source>
        <dbReference type="Pfam" id="PF04542"/>
    </source>
</evidence>
<proteinExistence type="inferred from homology"/>
<dbReference type="Pfam" id="PF04542">
    <property type="entry name" value="Sigma70_r2"/>
    <property type="match status" value="1"/>
</dbReference>
<keyword evidence="10" id="KW-1185">Reference proteome</keyword>
<dbReference type="InterPro" id="IPR039425">
    <property type="entry name" value="RNA_pol_sigma-70-like"/>
</dbReference>
<protein>
    <submittedName>
        <fullName evidence="9">Sigma-70 family RNA polymerase sigma factor</fullName>
    </submittedName>
</protein>
<dbReference type="SUPFAM" id="SSF88946">
    <property type="entry name" value="Sigma2 domain of RNA polymerase sigma factors"/>
    <property type="match status" value="1"/>
</dbReference>
<dbReference type="CDD" id="cd06171">
    <property type="entry name" value="Sigma70_r4"/>
    <property type="match status" value="1"/>
</dbReference>
<sequence length="213" mass="23979">MNRPDHPPMLSLLERIQQGDRDAVMEAYEVHFADLYRFVRLRVPQATLAEDIVSDVFVTLLECVGKPNAPRSHLRGWLFKVARTQLQAHLQSIGNARIALQWESLEEWMPAMIESNPEHLLGDVFDQQRLQHALNMLNSDHQEVLLLRFGQQLSLQETAETVGKSISAVKSIQFRALQTLRQIMTSEPKAEDASKSEDDPKADVQAGSKGGAS</sequence>
<dbReference type="SUPFAM" id="SSF88659">
    <property type="entry name" value="Sigma3 and sigma4 domains of RNA polymerase sigma factors"/>
    <property type="match status" value="1"/>
</dbReference>
<feature type="domain" description="RNA polymerase sigma-70 region 2" evidence="7">
    <location>
        <begin position="28"/>
        <end position="90"/>
    </location>
</feature>
<keyword evidence="3" id="KW-0731">Sigma factor</keyword>
<organism evidence="9 10">
    <name type="scientific">Phototrophicus methaneseepsis</name>
    <dbReference type="NCBI Taxonomy" id="2710758"/>
    <lineage>
        <taxon>Bacteria</taxon>
        <taxon>Bacillati</taxon>
        <taxon>Chloroflexota</taxon>
        <taxon>Candidatus Thermofontia</taxon>
        <taxon>Phototrophicales</taxon>
        <taxon>Phototrophicaceae</taxon>
        <taxon>Phototrophicus</taxon>
    </lineage>
</organism>
<dbReference type="InterPro" id="IPR013325">
    <property type="entry name" value="RNA_pol_sigma_r2"/>
</dbReference>
<feature type="domain" description="RNA polymerase sigma-70 region 4" evidence="8">
    <location>
        <begin position="133"/>
        <end position="182"/>
    </location>
</feature>
<dbReference type="KEGG" id="pmet:G4Y79_22275"/>